<dbReference type="Pfam" id="PF00010">
    <property type="entry name" value="HLH"/>
    <property type="match status" value="1"/>
</dbReference>
<gene>
    <name evidence="3" type="ORF">CDEST_02047</name>
</gene>
<evidence type="ECO:0000256" key="1">
    <source>
        <dbReference type="SAM" id="MobiDB-lite"/>
    </source>
</evidence>
<name>A0AAX4I226_9PEZI</name>
<dbReference type="InterPro" id="IPR011598">
    <property type="entry name" value="bHLH_dom"/>
</dbReference>
<dbReference type="GeneID" id="87938550"/>
<protein>
    <submittedName>
        <fullName evidence="3">Myc-type, basic helix-loop-helix (BHLH) domain-containing protein</fullName>
    </submittedName>
</protein>
<dbReference type="EMBL" id="CP137305">
    <property type="protein sequence ID" value="WQF77033.1"/>
    <property type="molecule type" value="Genomic_DNA"/>
</dbReference>
<dbReference type="AlphaFoldDB" id="A0AAX4I226"/>
<dbReference type="Proteomes" id="UP001322277">
    <property type="component" value="Chromosome 1"/>
</dbReference>
<evidence type="ECO:0000313" key="3">
    <source>
        <dbReference type="EMBL" id="WQF77033.1"/>
    </source>
</evidence>
<dbReference type="PROSITE" id="PS50888">
    <property type="entry name" value="BHLH"/>
    <property type="match status" value="1"/>
</dbReference>
<proteinExistence type="predicted"/>
<dbReference type="Gene3D" id="4.10.280.10">
    <property type="entry name" value="Helix-loop-helix DNA-binding domain"/>
    <property type="match status" value="1"/>
</dbReference>
<dbReference type="SMART" id="SM00353">
    <property type="entry name" value="HLH"/>
    <property type="match status" value="1"/>
</dbReference>
<dbReference type="InterPro" id="IPR036638">
    <property type="entry name" value="HLH_DNA-bd_sf"/>
</dbReference>
<feature type="region of interest" description="Disordered" evidence="1">
    <location>
        <begin position="453"/>
        <end position="511"/>
    </location>
</feature>
<dbReference type="RefSeq" id="XP_062774257.1">
    <property type="nucleotide sequence ID" value="XM_062918206.1"/>
</dbReference>
<sequence length="657" mass="70987">MDAAFWNLQESASAQNLDEYFQQFFDTNGTEYQNDPMLSTLHDNVVEDGSVMVYQASGKQSNTRMGETDTSMDVETANSAILSQLYWPLSPREHVTETGASTPYLLQQSQRQEQHVAHYVNQPQPVFTTHQHFEMLPASDLIYSSGQSEDYTFGITCQRNEEQHNMASTSLGTPAGTSTVPCSQMSASGLTVHTVNFFPLISPASNAQSDQGLLYDQLLSSSAYDLQDEMAVETTIAQLPVAELPVKACDTNTSRATAKARVQHSPTLTPRRERATSTLLQVFSETRKANEDELGQTPESQETALTRGGKSGNPSILAKNMSNMSPPLFPQPEHQNRSLFIQPQPQPQSYPTIPADVHGEPSPSAPATLIKLTASSANNSTRSNAQELRGLKHMKFSELPESVNFSSSFEHSDLDMATPIQSRTDPRSVMSSSMQSLGPPAVEKLTATAASASPNAAAGSTGIAAGGMPHFLDRGSKSRRTSVSPVHASSALKQRSSPSIKPLLPGTPGGYSAQDTVTDLLASKSNYQNILEGNTVPGVTYPSEMSTNLTLKRASHKLAEQGRRNRFNLGLEDMASLLPHALDDSMNGENDEKTNKSVRVGGASNSKANIVELALGYIKQLKKEVADANKRAVEAENKLGLGRHQCEKNTVGAELGI</sequence>
<feature type="domain" description="BHLH" evidence="2">
    <location>
        <begin position="551"/>
        <end position="621"/>
    </location>
</feature>
<evidence type="ECO:0000259" key="2">
    <source>
        <dbReference type="PROSITE" id="PS50888"/>
    </source>
</evidence>
<dbReference type="GO" id="GO:0046983">
    <property type="term" value="F:protein dimerization activity"/>
    <property type="evidence" value="ECO:0007669"/>
    <property type="project" value="InterPro"/>
</dbReference>
<feature type="region of interest" description="Disordered" evidence="1">
    <location>
        <begin position="286"/>
        <end position="320"/>
    </location>
</feature>
<dbReference type="SUPFAM" id="SSF47459">
    <property type="entry name" value="HLH, helix-loop-helix DNA-binding domain"/>
    <property type="match status" value="1"/>
</dbReference>
<accession>A0AAX4I226</accession>
<dbReference type="CDD" id="cd11392">
    <property type="entry name" value="bHLH_ScPHO4_like"/>
    <property type="match status" value="1"/>
</dbReference>
<feature type="compositionally biased region" description="Low complexity" evidence="1">
    <location>
        <begin position="453"/>
        <end position="467"/>
    </location>
</feature>
<organism evidence="3 4">
    <name type="scientific">Colletotrichum destructivum</name>
    <dbReference type="NCBI Taxonomy" id="34406"/>
    <lineage>
        <taxon>Eukaryota</taxon>
        <taxon>Fungi</taxon>
        <taxon>Dikarya</taxon>
        <taxon>Ascomycota</taxon>
        <taxon>Pezizomycotina</taxon>
        <taxon>Sordariomycetes</taxon>
        <taxon>Hypocreomycetidae</taxon>
        <taxon>Glomerellales</taxon>
        <taxon>Glomerellaceae</taxon>
        <taxon>Colletotrichum</taxon>
        <taxon>Colletotrichum destructivum species complex</taxon>
    </lineage>
</organism>
<reference evidence="4" key="1">
    <citation type="journal article" date="2023" name="bioRxiv">
        <title>Complete genome of the Medicago anthracnose fungus, Colletotrichum destructivum, reveals a mini-chromosome-like region within a core chromosome.</title>
        <authorList>
            <person name="Lapalu N."/>
            <person name="Simon A."/>
            <person name="Lu A."/>
            <person name="Plaumann P.-L."/>
            <person name="Amselem J."/>
            <person name="Pigne S."/>
            <person name="Auger A."/>
            <person name="Koch C."/>
            <person name="Dallery J.-F."/>
            <person name="O'Connell R.J."/>
        </authorList>
    </citation>
    <scope>NUCLEOTIDE SEQUENCE [LARGE SCALE GENOMIC DNA]</scope>
    <source>
        <strain evidence="4">CBS 520.97</strain>
    </source>
</reference>
<keyword evidence="4" id="KW-1185">Reference proteome</keyword>
<evidence type="ECO:0000313" key="4">
    <source>
        <dbReference type="Proteomes" id="UP001322277"/>
    </source>
</evidence>
<dbReference type="KEGG" id="cdet:87938550"/>